<evidence type="ECO:0000256" key="1">
    <source>
        <dbReference type="ARBA" id="ARBA00004792"/>
    </source>
</evidence>
<evidence type="ECO:0000256" key="8">
    <source>
        <dbReference type="ARBA" id="ARBA00023315"/>
    </source>
</evidence>
<dbReference type="Pfam" id="PF00109">
    <property type="entry name" value="ketoacyl-synt"/>
    <property type="match status" value="1"/>
</dbReference>
<dbReference type="SMART" id="SM00822">
    <property type="entry name" value="PKS_KR"/>
    <property type="match status" value="1"/>
</dbReference>
<dbReference type="InterPro" id="IPR014030">
    <property type="entry name" value="Ketoacyl_synth_N"/>
</dbReference>
<dbReference type="InterPro" id="IPR013968">
    <property type="entry name" value="PKS_KR"/>
</dbReference>
<dbReference type="InterPro" id="IPR011032">
    <property type="entry name" value="GroES-like_sf"/>
</dbReference>
<keyword evidence="5" id="KW-0521">NADP</keyword>
<dbReference type="SUPFAM" id="SSF51735">
    <property type="entry name" value="NAD(P)-binding Rossmann-fold domains"/>
    <property type="match status" value="3"/>
</dbReference>
<dbReference type="Pfam" id="PF08659">
    <property type="entry name" value="KR"/>
    <property type="match status" value="1"/>
</dbReference>
<dbReference type="EMBL" id="JAVRFI010000002">
    <property type="protein sequence ID" value="MDT0448071.1"/>
    <property type="molecule type" value="Genomic_DNA"/>
</dbReference>
<organism evidence="14 15">
    <name type="scientific">Streptomyces hesseae</name>
    <dbReference type="NCBI Taxonomy" id="3075519"/>
    <lineage>
        <taxon>Bacteria</taxon>
        <taxon>Bacillati</taxon>
        <taxon>Actinomycetota</taxon>
        <taxon>Actinomycetes</taxon>
        <taxon>Kitasatosporales</taxon>
        <taxon>Streptomycetaceae</taxon>
        <taxon>Streptomyces</taxon>
    </lineage>
</organism>
<dbReference type="SUPFAM" id="SSF53335">
    <property type="entry name" value="S-adenosyl-L-methionine-dependent methyltransferases"/>
    <property type="match status" value="1"/>
</dbReference>
<dbReference type="SMART" id="SM00826">
    <property type="entry name" value="PKS_DH"/>
    <property type="match status" value="1"/>
</dbReference>
<dbReference type="InterPro" id="IPR049552">
    <property type="entry name" value="PKS_DH_N"/>
</dbReference>
<dbReference type="PROSITE" id="PS00606">
    <property type="entry name" value="KS3_1"/>
    <property type="match status" value="1"/>
</dbReference>
<sequence length="2548" mass="270580">MLRDKDKVRGTDRAIAIVGVACRLPGGISRLDELWDTLVQGKDMVGRVPPDRFDTDLFVDTALPRTGKSYTCAGGFLEDVAGFDAAYFGISPKEAAHMDPQHRLLLELTADALDDAAVDPSALAGTDTAVYVGISDTSYAALQMLQPRTVDAYTMSGAASSIAANRLSHAFDLRGPSMAIDTACSSSLVALDHACRTLWQGTSRTAVCGGANVLLNPFPYIGFSQASMLSVRGRCASFSAHADGFVRAEGGAVVLLKRLRDALADGDRVRAVILGSGVNCDGRTMGLSLPSPEAQEELLRRVYAEAGVHPDELVYFEAHGTGTPAGDPVEAMAVGRALGMRRITGELPIGSVKSNLGHLEPASGMAGLCKALLVLQHRVAPATLHAEPPHPDIDFTGLGLTLTTEKRALADVERPVVGVSSYGFGGANAHAVLASPPPLPDPGDGCASPPEGLPVLVSARTPDALSEAAAAMAERLGRATDEEFYNIAYTACLRRGKHPHRAGVLARTPAEAARQFTALAAEGEGEGEPHDVSPPSEVPTETAPVPDSATAALSLPPAAGARAEAVTGGRVAFVFTGNGSQWAGMGADLLARDRVFRAAVASADAELAPRLGWSVAETLAAPADQWRLSATEVAQPLLFAIQLGVVAVLRERGIEPAMVLGHSVGEVAAAHTAGALSLSQAARVIAERSAAQAATAGHGRMAAAGLSPHQVEEALAPYTGRLEIAGLNSPQDVTFAGDAEGLAHLGADLARRQVFFRDLGLDYAFHSRFLDGQEARLTAGLAGLGPSPLTVPMYSTVTGARVSGLDLGARYWWENVRRPVRFAEAAGRALEDGAGVLLEIGPHPALGTYLRRCAAKRPQQSVAVLPTLRRGDDGPSALSTASATLIAADAGIDWSRYFPRPGRVAELPAYPWQRERHWSGTPHSWVRSSGSGVIEHPLLGERLPAPLPVWEGAVEPVLVPWLADHRVAGSVVMPATGFAETALAAGRAVLGVPVQAEHLDIAAALVVPWADASGVRTQVSLSRDDGVVSITSTDTSGGEPRLHARAQVRALLHGRPVRLDVDALGRECSRVIEGEEHYAACAEAGLQYGPTFRVLRHLRVGEGQVVAAYGFDAPGEPYTAHPAVLDGALQAGAPLLAEATSAGHAYLPVAIGAVRVWSTPATTGVIRVLERSRVGDEVCWDITLADEDGTVSAQLDGCRLRRLAASHRLPVSTYETVLRAAPHAGIPCAPNPLPSPRRIEEAARPGIAEVIAHWRESGHEYIPLMTQVTAARWAAGVADTLPDPAVPFSLDDLVRQGVQERHRRLLALALSVLRDHGLVTVEAEGRWRMSAEQLDPDALLQRCLATSPAHVAETSLAAYQLDHVAGVLRGTEDPMEILVRDPVARSLEQMYDIIPSIRFHHRLAQALLREIVGRWPRDRTLRVLEVGAGTGGATAALLPLLPADRTRYCFSDISPYFFPRAQKRFEQYDFVHYATFDLETAPVDQGFTAAGFDLVVASNSLHTARNLDTAMRNVAALLAPGGMLLAVESHAPEALLPFFGTLDSFFGNDDTDLRPACVLLPRNKWPALLERCGFTEVVQTGDDRPPTRDQFSTLLAGVGTDPRAEGLPPLPDPREKTAYVVVAETPDESGLVNAVAEILAGHGSASVRPVTDGAEVTDWGTLLTSGDETHAPATTTTTTVETISVAIVLGHAPQTDPTELVARATRRTQTLRSLLMAGRGLPQGVHTELWLVTRPSGAVPTPEEITDAADAIPWGVTRCLFNEHPDLDVRRVSLHRSEDAAADARRLVRELLDPTDEDEIVLTARDRFVPRQTPRNPARPADGTAPFTLRVRNRGLAYRLAWEETEPPEPGPGQVALEVRATALNYRDIMHTVGLLPADRVEAAGGHADFGLECAGVVTACGPGVTGVKPGDRVAGLAAGSLSSHVVTDARGVIPVPRHMTFAEAATLPVAFSTVHYGLVTLARLQPGETVLVHGAAGGVGLAALQYAEAYGARVIATAGSDFKRTFLRSLGVEHVLDSRSLDFAHQVREITGGEGVDVVLNSLAGEAIARSLELLRPGGRFVELGKRDIHENKPLRLRPFSNNIAFFGMDLTKVMDDPRQIDDLIAQVGDNVLRDTCRPLPHSVYPAARAEEAFRLLQHSRHIGKVVVAFDPVDEPPMVEPRARPFRLDPEGTYLVTGGTSGFGSATAEWLADLGARHLALVSRRGAEAPEAADVLARLTDRGVTAVAYANDATDLETMRALVQEIDHGGHPLRGAVHCAMHVDDGLLTDLDAERCAAVLAPKAAGAAVLDLLTRDPECDLFLLHSSASAAYGTVKQAPYAAGNLCLEALARRRRQRGAPTTAVGWGAIGGTGYVARHGLEDSLRALGFAPLTPSEAFATARELLADRVDVAVVTRNDLAQSASLLPLFGKARLRDLVPAQGEQGGLTTEELVRAIGRMTVEEAYDFIADGLAQQIAGILHMDHGQLDHHRRLDTYGMDSLMGAELLISLRGRFGIEIPLMELLRSNGTIADLARLVHLRLGLVQPPGESVAASDLQERSLPGDVPR</sequence>
<dbReference type="InterPro" id="IPR020807">
    <property type="entry name" value="PKS_DH"/>
</dbReference>
<dbReference type="InterPro" id="IPR020806">
    <property type="entry name" value="PKS_PP-bd"/>
</dbReference>
<dbReference type="InterPro" id="IPR036736">
    <property type="entry name" value="ACP-like_sf"/>
</dbReference>
<dbReference type="InterPro" id="IPR049551">
    <property type="entry name" value="PKS_DH_C"/>
</dbReference>
<evidence type="ECO:0000256" key="2">
    <source>
        <dbReference type="ARBA" id="ARBA00022450"/>
    </source>
</evidence>
<evidence type="ECO:0000256" key="7">
    <source>
        <dbReference type="ARBA" id="ARBA00023268"/>
    </source>
</evidence>
<dbReference type="PANTHER" id="PTHR43775:SF37">
    <property type="entry name" value="SI:DKEY-61P9.11"/>
    <property type="match status" value="1"/>
</dbReference>
<dbReference type="Gene3D" id="3.40.50.720">
    <property type="entry name" value="NAD(P)-binding Rossmann-like Domain"/>
    <property type="match status" value="2"/>
</dbReference>
<dbReference type="InterPro" id="IPR049900">
    <property type="entry name" value="PKS_mFAS_DH"/>
</dbReference>
<dbReference type="SUPFAM" id="SSF53901">
    <property type="entry name" value="Thiolase-like"/>
    <property type="match status" value="1"/>
</dbReference>
<dbReference type="SMART" id="SM00823">
    <property type="entry name" value="PKS_PP"/>
    <property type="match status" value="1"/>
</dbReference>
<dbReference type="SUPFAM" id="SSF47336">
    <property type="entry name" value="ACP-like"/>
    <property type="match status" value="1"/>
</dbReference>
<dbReference type="Gene3D" id="3.40.366.10">
    <property type="entry name" value="Malonyl-Coenzyme A Acyl Carrier Protein, domain 2"/>
    <property type="match status" value="1"/>
</dbReference>
<dbReference type="InterPro" id="IPR032821">
    <property type="entry name" value="PKS_assoc"/>
</dbReference>
<dbReference type="Gene3D" id="3.40.47.10">
    <property type="match status" value="1"/>
</dbReference>
<dbReference type="PROSITE" id="PS50075">
    <property type="entry name" value="CARRIER"/>
    <property type="match status" value="1"/>
</dbReference>
<dbReference type="SMART" id="SM00827">
    <property type="entry name" value="PKS_AT"/>
    <property type="match status" value="1"/>
</dbReference>
<dbReference type="Pfam" id="PF00107">
    <property type="entry name" value="ADH_zinc_N"/>
    <property type="match status" value="1"/>
</dbReference>
<keyword evidence="3" id="KW-0597">Phosphoprotein</keyword>
<evidence type="ECO:0000313" key="15">
    <source>
        <dbReference type="Proteomes" id="UP001180531"/>
    </source>
</evidence>
<dbReference type="Gene3D" id="3.40.50.11460">
    <property type="match status" value="1"/>
</dbReference>
<feature type="domain" description="Carrier" evidence="11">
    <location>
        <begin position="2444"/>
        <end position="2522"/>
    </location>
</feature>
<dbReference type="InterPro" id="IPR020841">
    <property type="entry name" value="PKS_Beta-ketoAc_synthase_dom"/>
</dbReference>
<dbReference type="SUPFAM" id="SSF50129">
    <property type="entry name" value="GroES-like"/>
    <property type="match status" value="1"/>
</dbReference>
<dbReference type="InterPro" id="IPR057326">
    <property type="entry name" value="KR_dom"/>
</dbReference>
<name>A0ABU2SGG7_9ACTN</name>
<evidence type="ECO:0000259" key="12">
    <source>
        <dbReference type="PROSITE" id="PS52004"/>
    </source>
</evidence>
<evidence type="ECO:0000256" key="4">
    <source>
        <dbReference type="ARBA" id="ARBA00022679"/>
    </source>
</evidence>
<dbReference type="PROSITE" id="PS52019">
    <property type="entry name" value="PKS_MFAS_DH"/>
    <property type="match status" value="1"/>
</dbReference>
<keyword evidence="6" id="KW-0045">Antibiotic biosynthesis</keyword>
<feature type="domain" description="PKS/mFAS DH" evidence="13">
    <location>
        <begin position="936"/>
        <end position="1209"/>
    </location>
</feature>
<dbReference type="InterPro" id="IPR016036">
    <property type="entry name" value="Malonyl_transacylase_ACP-bd"/>
</dbReference>
<evidence type="ECO:0000259" key="13">
    <source>
        <dbReference type="PROSITE" id="PS52019"/>
    </source>
</evidence>
<dbReference type="Pfam" id="PF08242">
    <property type="entry name" value="Methyltransf_12"/>
    <property type="match status" value="1"/>
</dbReference>
<accession>A0ABU2SGG7</accession>
<dbReference type="InterPro" id="IPR001227">
    <property type="entry name" value="Ac_transferase_dom_sf"/>
</dbReference>
<dbReference type="InterPro" id="IPR018201">
    <property type="entry name" value="Ketoacyl_synth_AS"/>
</dbReference>
<evidence type="ECO:0000259" key="11">
    <source>
        <dbReference type="PROSITE" id="PS50075"/>
    </source>
</evidence>
<dbReference type="InterPro" id="IPR009081">
    <property type="entry name" value="PP-bd_ACP"/>
</dbReference>
<dbReference type="CDD" id="cd00833">
    <property type="entry name" value="PKS"/>
    <property type="match status" value="1"/>
</dbReference>
<dbReference type="Gene3D" id="3.90.180.10">
    <property type="entry name" value="Medium-chain alcohol dehydrogenases, catalytic domain"/>
    <property type="match status" value="1"/>
</dbReference>
<dbReference type="Gene3D" id="1.10.1200.10">
    <property type="entry name" value="ACP-like"/>
    <property type="match status" value="1"/>
</dbReference>
<evidence type="ECO:0000313" key="14">
    <source>
        <dbReference type="EMBL" id="MDT0448071.1"/>
    </source>
</evidence>
<dbReference type="InterPro" id="IPR013149">
    <property type="entry name" value="ADH-like_C"/>
</dbReference>
<dbReference type="InterPro" id="IPR020843">
    <property type="entry name" value="ER"/>
</dbReference>
<dbReference type="SUPFAM" id="SSF55048">
    <property type="entry name" value="Probable ACP-binding domain of malonyl-CoA ACP transacylase"/>
    <property type="match status" value="1"/>
</dbReference>
<dbReference type="SUPFAM" id="SSF52151">
    <property type="entry name" value="FabD/lysophospholipase-like"/>
    <property type="match status" value="1"/>
</dbReference>
<keyword evidence="2" id="KW-0596">Phosphopantetheine</keyword>
<feature type="active site" description="Proton donor; for dehydratase activity" evidence="9">
    <location>
        <position position="1126"/>
    </location>
</feature>
<comment type="pathway">
    <text evidence="1">Antibiotic biosynthesis.</text>
</comment>
<proteinExistence type="predicted"/>
<dbReference type="InterPro" id="IPR042104">
    <property type="entry name" value="PKS_dehydratase_sf"/>
</dbReference>
<dbReference type="InterPro" id="IPR013154">
    <property type="entry name" value="ADH-like_N"/>
</dbReference>
<dbReference type="SMART" id="SM00825">
    <property type="entry name" value="PKS_KS"/>
    <property type="match status" value="1"/>
</dbReference>
<keyword evidence="15" id="KW-1185">Reference proteome</keyword>
<dbReference type="CDD" id="cd05195">
    <property type="entry name" value="enoyl_red"/>
    <property type="match status" value="1"/>
</dbReference>
<feature type="region of interest" description="C-terminal hotdog fold" evidence="9">
    <location>
        <begin position="1069"/>
        <end position="1209"/>
    </location>
</feature>
<comment type="caution">
    <text evidence="14">The sequence shown here is derived from an EMBL/GenBank/DDBJ whole genome shotgun (WGS) entry which is preliminary data.</text>
</comment>
<dbReference type="PANTHER" id="PTHR43775">
    <property type="entry name" value="FATTY ACID SYNTHASE"/>
    <property type="match status" value="1"/>
</dbReference>
<evidence type="ECO:0000256" key="9">
    <source>
        <dbReference type="PROSITE-ProRule" id="PRU01363"/>
    </source>
</evidence>
<keyword evidence="7" id="KW-0511">Multifunctional enzyme</keyword>
<dbReference type="InterPro" id="IPR029063">
    <property type="entry name" value="SAM-dependent_MTases_sf"/>
</dbReference>
<dbReference type="Pfam" id="PF21089">
    <property type="entry name" value="PKS_DH_N"/>
    <property type="match status" value="1"/>
</dbReference>
<dbReference type="Pfam" id="PF00550">
    <property type="entry name" value="PP-binding"/>
    <property type="match status" value="1"/>
</dbReference>
<dbReference type="Gene3D" id="3.40.50.150">
    <property type="entry name" value="Vaccinia Virus protein VP39"/>
    <property type="match status" value="1"/>
</dbReference>
<dbReference type="InterPro" id="IPR016039">
    <property type="entry name" value="Thiolase-like"/>
</dbReference>
<evidence type="ECO:0000256" key="5">
    <source>
        <dbReference type="ARBA" id="ARBA00022857"/>
    </source>
</evidence>
<dbReference type="Proteomes" id="UP001180531">
    <property type="component" value="Unassembled WGS sequence"/>
</dbReference>
<dbReference type="RefSeq" id="WP_311607686.1">
    <property type="nucleotide sequence ID" value="NZ_JAVRFI010000002.1"/>
</dbReference>
<dbReference type="SMART" id="SM00829">
    <property type="entry name" value="PKS_ER"/>
    <property type="match status" value="1"/>
</dbReference>
<feature type="domain" description="Ketosynthase family 3 (KS3)" evidence="12">
    <location>
        <begin position="12"/>
        <end position="435"/>
    </location>
</feature>
<dbReference type="Gene3D" id="3.10.129.110">
    <property type="entry name" value="Polyketide synthase dehydratase"/>
    <property type="match status" value="1"/>
</dbReference>
<protein>
    <submittedName>
        <fullName evidence="14">SDR family NAD(P)-dependent oxidoreductase</fullName>
    </submittedName>
</protein>
<feature type="active site" description="Proton acceptor; for dehydratase activity" evidence="9">
    <location>
        <position position="965"/>
    </location>
</feature>
<dbReference type="Pfam" id="PF00698">
    <property type="entry name" value="Acyl_transf_1"/>
    <property type="match status" value="1"/>
</dbReference>
<feature type="region of interest" description="N-terminal hotdog fold" evidence="9">
    <location>
        <begin position="936"/>
        <end position="1055"/>
    </location>
</feature>
<keyword evidence="4" id="KW-0808">Transferase</keyword>
<dbReference type="InterPro" id="IPR050091">
    <property type="entry name" value="PKS_NRPS_Biosynth_Enz"/>
</dbReference>
<dbReference type="Pfam" id="PF02801">
    <property type="entry name" value="Ketoacyl-synt_C"/>
    <property type="match status" value="1"/>
</dbReference>
<dbReference type="Gene3D" id="3.30.70.3290">
    <property type="match status" value="1"/>
</dbReference>
<feature type="region of interest" description="Disordered" evidence="10">
    <location>
        <begin position="522"/>
        <end position="548"/>
    </location>
</feature>
<evidence type="ECO:0000256" key="10">
    <source>
        <dbReference type="SAM" id="MobiDB-lite"/>
    </source>
</evidence>
<keyword evidence="8" id="KW-0012">Acyltransferase</keyword>
<dbReference type="InterPro" id="IPR016035">
    <property type="entry name" value="Acyl_Trfase/lysoPLipase"/>
</dbReference>
<dbReference type="InterPro" id="IPR014043">
    <property type="entry name" value="Acyl_transferase_dom"/>
</dbReference>
<dbReference type="PROSITE" id="PS52004">
    <property type="entry name" value="KS3_2"/>
    <property type="match status" value="1"/>
</dbReference>
<dbReference type="Pfam" id="PF16197">
    <property type="entry name" value="KAsynt_C_assoc"/>
    <property type="match status" value="1"/>
</dbReference>
<reference evidence="14" key="1">
    <citation type="submission" date="2024-05" db="EMBL/GenBank/DDBJ databases">
        <title>30 novel species of actinomycetes from the DSMZ collection.</title>
        <authorList>
            <person name="Nouioui I."/>
        </authorList>
    </citation>
    <scope>NUCLEOTIDE SEQUENCE</scope>
    <source>
        <strain evidence="14">DSM 40473</strain>
    </source>
</reference>
<dbReference type="InterPro" id="IPR014031">
    <property type="entry name" value="Ketoacyl_synth_C"/>
</dbReference>
<dbReference type="Pfam" id="PF14765">
    <property type="entry name" value="PS-DH"/>
    <property type="match status" value="1"/>
</dbReference>
<gene>
    <name evidence="14" type="ORF">RM609_03005</name>
</gene>
<dbReference type="Pfam" id="PF08240">
    <property type="entry name" value="ADH_N"/>
    <property type="match status" value="1"/>
</dbReference>
<dbReference type="InterPro" id="IPR036291">
    <property type="entry name" value="NAD(P)-bd_dom_sf"/>
</dbReference>
<evidence type="ECO:0000256" key="3">
    <source>
        <dbReference type="ARBA" id="ARBA00022553"/>
    </source>
</evidence>
<dbReference type="InterPro" id="IPR013217">
    <property type="entry name" value="Methyltransf_12"/>
</dbReference>
<evidence type="ECO:0000256" key="6">
    <source>
        <dbReference type="ARBA" id="ARBA00023194"/>
    </source>
</evidence>